<dbReference type="EMBL" id="KQ947431">
    <property type="protein sequence ID" value="KUJ09632.1"/>
    <property type="molecule type" value="Genomic_DNA"/>
</dbReference>
<evidence type="ECO:0000256" key="2">
    <source>
        <dbReference type="ARBA" id="ARBA00023242"/>
    </source>
</evidence>
<dbReference type="GO" id="GO:0000981">
    <property type="term" value="F:DNA-binding transcription factor activity, RNA polymerase II-specific"/>
    <property type="evidence" value="ECO:0007669"/>
    <property type="project" value="InterPro"/>
</dbReference>
<dbReference type="Pfam" id="PF11951">
    <property type="entry name" value="Fungal_trans_2"/>
    <property type="match status" value="1"/>
</dbReference>
<sequence>MDRHRKRHCWECRRLCLVCDFTEPACRRCFLSGIECPGYSDVKPTKFKWLIPGRITSRHRVRKRTASDVMDNNRNEMKTTRTTKLATTKKGLLIPQFEILTEAHIIGQAAQYFNSCIYQDLLPIQELGPNPHIYPISATHLKVAATRPDYLLFGMICMTLSHRINRTRSESSSKALAQKFYLYWGLSVRSLNRRLDVKDGQLDDLVLVSVMTLLLTDVQMGTSLNWRCHLDGLHKMIALRGGYKVLATSWSLEPLLICLWFVAVIANTTCPASDLTMTSSQLDEIEFLQKQYSDAASPFMMCPFTLFAQIIKINHLRMRATACETKEINDLSQEAYNILERIHDFSPEEWANSKFSSKADWLLIGKVYQASIVLYCILSLQSLSVLPTTALLQASCSAHGRHLHLLLDQGLASQKIKRFMIWPLVLLGVQAIHEDLATRAFVSKQLPELSRDVGTYVPLMAKRVLESFWGSGKTDWDACFDRPYVFTTQIAVDTSRCR</sequence>
<dbReference type="KEGG" id="psco:LY89DRAFT_701176"/>
<evidence type="ECO:0000313" key="4">
    <source>
        <dbReference type="Proteomes" id="UP000070700"/>
    </source>
</evidence>
<protein>
    <recommendedName>
        <fullName evidence="5">Zn(2)-C6 fungal-type domain-containing protein</fullName>
    </recommendedName>
</protein>
<gene>
    <name evidence="3" type="ORF">LY89DRAFT_701176</name>
</gene>
<dbReference type="AlphaFoldDB" id="A0A132BB37"/>
<evidence type="ECO:0008006" key="5">
    <source>
        <dbReference type="Google" id="ProtNLM"/>
    </source>
</evidence>
<dbReference type="InterPro" id="IPR001138">
    <property type="entry name" value="Zn2Cys6_DnaBD"/>
</dbReference>
<keyword evidence="2" id="KW-0539">Nucleus</keyword>
<organism evidence="3 4">
    <name type="scientific">Mollisia scopiformis</name>
    <name type="common">Conifer needle endophyte fungus</name>
    <name type="synonym">Phialocephala scopiformis</name>
    <dbReference type="NCBI Taxonomy" id="149040"/>
    <lineage>
        <taxon>Eukaryota</taxon>
        <taxon>Fungi</taxon>
        <taxon>Dikarya</taxon>
        <taxon>Ascomycota</taxon>
        <taxon>Pezizomycotina</taxon>
        <taxon>Leotiomycetes</taxon>
        <taxon>Helotiales</taxon>
        <taxon>Mollisiaceae</taxon>
        <taxon>Mollisia</taxon>
    </lineage>
</organism>
<dbReference type="GO" id="GO:0045944">
    <property type="term" value="P:positive regulation of transcription by RNA polymerase II"/>
    <property type="evidence" value="ECO:0007669"/>
    <property type="project" value="TreeGrafter"/>
</dbReference>
<dbReference type="GO" id="GO:0005634">
    <property type="term" value="C:nucleus"/>
    <property type="evidence" value="ECO:0007669"/>
    <property type="project" value="UniProtKB-SubCell"/>
</dbReference>
<dbReference type="GeneID" id="28826902"/>
<dbReference type="OrthoDB" id="5386330at2759"/>
<dbReference type="InterPro" id="IPR021858">
    <property type="entry name" value="Fun_TF"/>
</dbReference>
<dbReference type="PANTHER" id="PTHR37534:SF48">
    <property type="entry name" value="FINGER DOMAIN PROTEIN, PUTATIVE-RELATED"/>
    <property type="match status" value="1"/>
</dbReference>
<comment type="subcellular location">
    <subcellularLocation>
        <location evidence="1">Nucleus</location>
    </subcellularLocation>
</comment>
<dbReference type="GO" id="GO:0000976">
    <property type="term" value="F:transcription cis-regulatory region binding"/>
    <property type="evidence" value="ECO:0007669"/>
    <property type="project" value="TreeGrafter"/>
</dbReference>
<proteinExistence type="predicted"/>
<evidence type="ECO:0000256" key="1">
    <source>
        <dbReference type="ARBA" id="ARBA00004123"/>
    </source>
</evidence>
<reference evidence="3 4" key="1">
    <citation type="submission" date="2015-10" db="EMBL/GenBank/DDBJ databases">
        <title>Full genome of DAOMC 229536 Phialocephala scopiformis, a fungal endophyte of spruce producing the potent anti-insectan compound rugulosin.</title>
        <authorList>
            <consortium name="DOE Joint Genome Institute"/>
            <person name="Walker A.K."/>
            <person name="Frasz S.L."/>
            <person name="Seifert K.A."/>
            <person name="Miller J.D."/>
            <person name="Mondo S.J."/>
            <person name="Labutti K."/>
            <person name="Lipzen A."/>
            <person name="Dockter R."/>
            <person name="Kennedy M."/>
            <person name="Grigoriev I.V."/>
            <person name="Spatafora J.W."/>
        </authorList>
    </citation>
    <scope>NUCLEOTIDE SEQUENCE [LARGE SCALE GENOMIC DNA]</scope>
    <source>
        <strain evidence="3 4">CBS 120377</strain>
    </source>
</reference>
<dbReference type="GO" id="GO:0008270">
    <property type="term" value="F:zinc ion binding"/>
    <property type="evidence" value="ECO:0007669"/>
    <property type="project" value="InterPro"/>
</dbReference>
<dbReference type="CDD" id="cd00067">
    <property type="entry name" value="GAL4"/>
    <property type="match status" value="1"/>
</dbReference>
<evidence type="ECO:0000313" key="3">
    <source>
        <dbReference type="EMBL" id="KUJ09632.1"/>
    </source>
</evidence>
<keyword evidence="4" id="KW-1185">Reference proteome</keyword>
<dbReference type="PANTHER" id="PTHR37534">
    <property type="entry name" value="TRANSCRIPTIONAL ACTIVATOR PROTEIN UGA3"/>
    <property type="match status" value="1"/>
</dbReference>
<dbReference type="InParanoid" id="A0A132BB37"/>
<accession>A0A132BB37</accession>
<name>A0A132BB37_MOLSC</name>
<dbReference type="Proteomes" id="UP000070700">
    <property type="component" value="Unassembled WGS sequence"/>
</dbReference>
<dbReference type="RefSeq" id="XP_018063987.1">
    <property type="nucleotide sequence ID" value="XM_018217176.1"/>
</dbReference>